<dbReference type="EMBL" id="NBIV01000098">
    <property type="protein sequence ID" value="PXF44181.1"/>
    <property type="molecule type" value="Genomic_DNA"/>
</dbReference>
<proteinExistence type="predicted"/>
<dbReference type="InterPro" id="IPR029485">
    <property type="entry name" value="CAT_C"/>
</dbReference>
<feature type="transmembrane region" description="Helical" evidence="7">
    <location>
        <begin position="62"/>
        <end position="88"/>
    </location>
</feature>
<dbReference type="PANTHER" id="PTHR43243:SF4">
    <property type="entry name" value="CATIONIC AMINO ACID TRANSPORTER 4"/>
    <property type="match status" value="1"/>
</dbReference>
<evidence type="ECO:0000313" key="9">
    <source>
        <dbReference type="EMBL" id="PXF44181.1"/>
    </source>
</evidence>
<dbReference type="Gene3D" id="1.20.1740.10">
    <property type="entry name" value="Amino acid/polyamine transporter I"/>
    <property type="match status" value="1"/>
</dbReference>
<keyword evidence="3 7" id="KW-0812">Transmembrane</keyword>
<dbReference type="Pfam" id="PF13906">
    <property type="entry name" value="AA_permease_C"/>
    <property type="match status" value="1"/>
</dbReference>
<gene>
    <name evidence="9" type="ORF">BWQ96_06041</name>
</gene>
<feature type="transmembrane region" description="Helical" evidence="7">
    <location>
        <begin position="298"/>
        <end position="321"/>
    </location>
</feature>
<feature type="transmembrane region" description="Helical" evidence="7">
    <location>
        <begin position="342"/>
        <end position="360"/>
    </location>
</feature>
<dbReference type="STRING" id="448386.A0A2V3IQ17"/>
<dbReference type="Pfam" id="PF13520">
    <property type="entry name" value="AA_permease_2"/>
    <property type="match status" value="1"/>
</dbReference>
<evidence type="ECO:0000313" key="10">
    <source>
        <dbReference type="Proteomes" id="UP000247409"/>
    </source>
</evidence>
<feature type="transmembrane region" description="Helical" evidence="7">
    <location>
        <begin position="38"/>
        <end position="56"/>
    </location>
</feature>
<feature type="transmembrane region" description="Helical" evidence="7">
    <location>
        <begin position="211"/>
        <end position="231"/>
    </location>
</feature>
<evidence type="ECO:0000256" key="4">
    <source>
        <dbReference type="ARBA" id="ARBA00022989"/>
    </source>
</evidence>
<dbReference type="Proteomes" id="UP000247409">
    <property type="component" value="Unassembled WGS sequence"/>
</dbReference>
<dbReference type="GO" id="GO:0016020">
    <property type="term" value="C:membrane"/>
    <property type="evidence" value="ECO:0007669"/>
    <property type="project" value="UniProtKB-SubCell"/>
</dbReference>
<feature type="transmembrane region" description="Helical" evidence="7">
    <location>
        <begin position="427"/>
        <end position="450"/>
    </location>
</feature>
<feature type="domain" description="Cationic amino acid transporter C-terminal" evidence="8">
    <location>
        <begin position="463"/>
        <end position="512"/>
    </location>
</feature>
<feature type="transmembrane region" description="Helical" evidence="7">
    <location>
        <begin position="462"/>
        <end position="484"/>
    </location>
</feature>
<evidence type="ECO:0000256" key="7">
    <source>
        <dbReference type="SAM" id="Phobius"/>
    </source>
</evidence>
<feature type="transmembrane region" description="Helical" evidence="7">
    <location>
        <begin position="154"/>
        <end position="172"/>
    </location>
</feature>
<evidence type="ECO:0000256" key="5">
    <source>
        <dbReference type="ARBA" id="ARBA00023136"/>
    </source>
</evidence>
<dbReference type="GO" id="GO:0015171">
    <property type="term" value="F:amino acid transmembrane transporter activity"/>
    <property type="evidence" value="ECO:0007669"/>
    <property type="project" value="TreeGrafter"/>
</dbReference>
<organism evidence="9 10">
    <name type="scientific">Gracilariopsis chorda</name>
    <dbReference type="NCBI Taxonomy" id="448386"/>
    <lineage>
        <taxon>Eukaryota</taxon>
        <taxon>Rhodophyta</taxon>
        <taxon>Florideophyceae</taxon>
        <taxon>Rhodymeniophycidae</taxon>
        <taxon>Gracilariales</taxon>
        <taxon>Gracilariaceae</taxon>
        <taxon>Gracilariopsis</taxon>
    </lineage>
</organism>
<keyword evidence="10" id="KW-1185">Reference proteome</keyword>
<feature type="transmembrane region" description="Helical" evidence="7">
    <location>
        <begin position="366"/>
        <end position="387"/>
    </location>
</feature>
<evidence type="ECO:0000256" key="3">
    <source>
        <dbReference type="ARBA" id="ARBA00022692"/>
    </source>
</evidence>
<dbReference type="OrthoDB" id="5982228at2759"/>
<feature type="transmembrane region" description="Helical" evidence="7">
    <location>
        <begin position="490"/>
        <end position="508"/>
    </location>
</feature>
<evidence type="ECO:0000256" key="2">
    <source>
        <dbReference type="ARBA" id="ARBA00022448"/>
    </source>
</evidence>
<feature type="region of interest" description="Disordered" evidence="6">
    <location>
        <begin position="1"/>
        <end position="25"/>
    </location>
</feature>
<reference evidence="9 10" key="1">
    <citation type="journal article" date="2018" name="Mol. Biol. Evol.">
        <title>Analysis of the draft genome of the red seaweed Gracilariopsis chorda provides insights into genome size evolution in Rhodophyta.</title>
        <authorList>
            <person name="Lee J."/>
            <person name="Yang E.C."/>
            <person name="Graf L."/>
            <person name="Yang J.H."/>
            <person name="Qiu H."/>
            <person name="Zel Zion U."/>
            <person name="Chan C.X."/>
            <person name="Stephens T.G."/>
            <person name="Weber A.P.M."/>
            <person name="Boo G.H."/>
            <person name="Boo S.M."/>
            <person name="Kim K.M."/>
            <person name="Shin Y."/>
            <person name="Jung M."/>
            <person name="Lee S.J."/>
            <person name="Yim H.S."/>
            <person name="Lee J.H."/>
            <person name="Bhattacharya D."/>
            <person name="Yoon H.S."/>
        </authorList>
    </citation>
    <scope>NUCLEOTIDE SEQUENCE [LARGE SCALE GENOMIC DNA]</scope>
    <source>
        <strain evidence="9 10">SKKU-2015</strain>
        <tissue evidence="9">Whole body</tissue>
    </source>
</reference>
<feature type="transmembrane region" description="Helical" evidence="7">
    <location>
        <begin position="179"/>
        <end position="199"/>
    </location>
</feature>
<evidence type="ECO:0000259" key="8">
    <source>
        <dbReference type="Pfam" id="PF13906"/>
    </source>
</evidence>
<name>A0A2V3IQ17_9FLOR</name>
<comment type="subcellular location">
    <subcellularLocation>
        <location evidence="1">Membrane</location>
        <topology evidence="1">Multi-pass membrane protein</topology>
    </subcellularLocation>
</comment>
<sequence>MTASKYFSAALRRKHPSPHARLPLSPASTEKTLKLHDLVLFGIGGALGSGLFLLTGRAARDLAGPAVTMSFAVAAMACLFSALSYAEMSSRLPNSGGAYSFSYAGLGELPAFLVGMCLTLEYGVSAAAIARSWASYLADAVPFLPSWATGVDSQFSFLAFLLVAALSVVLAMGMREAKWVINISTILYALIVFIIIGFGSFNVDPSNWNPFLPFGFKGVIAASSAIFFSYVGFDEIATMSEEAIDAARTVPLAIILSMLAVTGMYIASSLILTGLVNYSQLNIDAPFSVAFRSVGLPLVARIVAIGTALGMTNTAAVSLAAQPRIFLSMGRDGLLPRTFARSTRTSTLLCGAIVSLLAAVVETQELADVVSGGTLLAFLATNVTLLLTRTRIHSQTSKVPTVIYSFVVASALCGLFNKLAASKALPSWIFMVVAIPACLVPALMLLFSEFEGGEDVERSPPAFLCPLVPLVPLFGTFTTCFLLFQLSQKALTALCSWLIVSSAAYFMYGAHNALLANEYLILHESPGDGSYNSFDDLAMEANSIASETPSDEILASPQETVEDP</sequence>
<keyword evidence="5 7" id="KW-0472">Membrane</keyword>
<evidence type="ECO:0000256" key="1">
    <source>
        <dbReference type="ARBA" id="ARBA00004141"/>
    </source>
</evidence>
<accession>A0A2V3IQ17</accession>
<dbReference type="PANTHER" id="PTHR43243">
    <property type="entry name" value="INNER MEMBRANE TRANSPORTER YGJI-RELATED"/>
    <property type="match status" value="1"/>
</dbReference>
<feature type="transmembrane region" description="Helical" evidence="7">
    <location>
        <begin position="252"/>
        <end position="278"/>
    </location>
</feature>
<evidence type="ECO:0000256" key="6">
    <source>
        <dbReference type="SAM" id="MobiDB-lite"/>
    </source>
</evidence>
<keyword evidence="4 7" id="KW-1133">Transmembrane helix</keyword>
<comment type="caution">
    <text evidence="9">The sequence shown here is derived from an EMBL/GenBank/DDBJ whole genome shotgun (WGS) entry which is preliminary data.</text>
</comment>
<protein>
    <submittedName>
        <fullName evidence="9">Cationic amino acid transporter 9, chloroplastic</fullName>
    </submittedName>
</protein>
<feature type="region of interest" description="Disordered" evidence="6">
    <location>
        <begin position="544"/>
        <end position="564"/>
    </location>
</feature>
<keyword evidence="2" id="KW-0813">Transport</keyword>
<dbReference type="AlphaFoldDB" id="A0A2V3IQ17"/>
<dbReference type="InterPro" id="IPR002293">
    <property type="entry name" value="AA/rel_permease1"/>
</dbReference>